<protein>
    <submittedName>
        <fullName evidence="1">Uncharacterized protein</fullName>
    </submittedName>
</protein>
<dbReference type="Proteomes" id="UP000265520">
    <property type="component" value="Unassembled WGS sequence"/>
</dbReference>
<evidence type="ECO:0000313" key="2">
    <source>
        <dbReference type="Proteomes" id="UP000265520"/>
    </source>
</evidence>
<proteinExistence type="predicted"/>
<reference evidence="1 2" key="1">
    <citation type="journal article" date="2018" name="Front. Plant Sci.">
        <title>Red Clover (Trifolium pratense) and Zigzag Clover (T. medium) - A Picture of Genomic Similarities and Differences.</title>
        <authorList>
            <person name="Dluhosova J."/>
            <person name="Istvanek J."/>
            <person name="Nedelnik J."/>
            <person name="Repkova J."/>
        </authorList>
    </citation>
    <scope>NUCLEOTIDE SEQUENCE [LARGE SCALE GENOMIC DNA]</scope>
    <source>
        <strain evidence="2">cv. 10/8</strain>
        <tissue evidence="1">Leaf</tissue>
    </source>
</reference>
<dbReference type="EMBL" id="LXQA010158755">
    <property type="protein sequence ID" value="MCI27338.1"/>
    <property type="molecule type" value="Genomic_DNA"/>
</dbReference>
<organism evidence="1 2">
    <name type="scientific">Trifolium medium</name>
    <dbReference type="NCBI Taxonomy" id="97028"/>
    <lineage>
        <taxon>Eukaryota</taxon>
        <taxon>Viridiplantae</taxon>
        <taxon>Streptophyta</taxon>
        <taxon>Embryophyta</taxon>
        <taxon>Tracheophyta</taxon>
        <taxon>Spermatophyta</taxon>
        <taxon>Magnoliopsida</taxon>
        <taxon>eudicotyledons</taxon>
        <taxon>Gunneridae</taxon>
        <taxon>Pentapetalae</taxon>
        <taxon>rosids</taxon>
        <taxon>fabids</taxon>
        <taxon>Fabales</taxon>
        <taxon>Fabaceae</taxon>
        <taxon>Papilionoideae</taxon>
        <taxon>50 kb inversion clade</taxon>
        <taxon>NPAAA clade</taxon>
        <taxon>Hologalegina</taxon>
        <taxon>IRL clade</taxon>
        <taxon>Trifolieae</taxon>
        <taxon>Trifolium</taxon>
    </lineage>
</organism>
<sequence length="62" mass="7012">MKPALQLPNTNWHGVSIEDGFFSLVESLLSRNFGKINGKTIRIMSKDYQTNVIECEAVEDIL</sequence>
<dbReference type="AlphaFoldDB" id="A0A392QSS6"/>
<accession>A0A392QSS6</accession>
<keyword evidence="2" id="KW-1185">Reference proteome</keyword>
<name>A0A392QSS6_9FABA</name>
<comment type="caution">
    <text evidence="1">The sequence shown here is derived from an EMBL/GenBank/DDBJ whole genome shotgun (WGS) entry which is preliminary data.</text>
</comment>
<evidence type="ECO:0000313" key="1">
    <source>
        <dbReference type="EMBL" id="MCI27338.1"/>
    </source>
</evidence>